<gene>
    <name evidence="7" type="primary">mraZ</name>
    <name evidence="10" type="ORF">KDU71_20990</name>
</gene>
<comment type="caution">
    <text evidence="10">The sequence shown here is derived from an EMBL/GenBank/DDBJ whole genome shotgun (WGS) entry which is preliminary data.</text>
</comment>
<evidence type="ECO:0000256" key="4">
    <source>
        <dbReference type="ARBA" id="ARBA00023015"/>
    </source>
</evidence>
<keyword evidence="6 7" id="KW-0804">Transcription</keyword>
<evidence type="ECO:0000256" key="2">
    <source>
        <dbReference type="ARBA" id="ARBA00022490"/>
    </source>
</evidence>
<dbReference type="Gene3D" id="3.40.1550.20">
    <property type="entry name" value="Transcriptional regulator MraZ domain"/>
    <property type="match status" value="1"/>
</dbReference>
<feature type="coiled-coil region" evidence="8">
    <location>
        <begin position="52"/>
        <end position="79"/>
    </location>
</feature>
<evidence type="ECO:0000259" key="9">
    <source>
        <dbReference type="PROSITE" id="PS51740"/>
    </source>
</evidence>
<dbReference type="InterPro" id="IPR003444">
    <property type="entry name" value="MraZ"/>
</dbReference>
<dbReference type="InterPro" id="IPR035642">
    <property type="entry name" value="MraZ_N"/>
</dbReference>
<dbReference type="EMBL" id="JAGTAR010000047">
    <property type="protein sequence ID" value="MBR8538059.1"/>
    <property type="molecule type" value="Genomic_DNA"/>
</dbReference>
<dbReference type="GO" id="GO:0005737">
    <property type="term" value="C:cytoplasm"/>
    <property type="evidence" value="ECO:0007669"/>
    <property type="project" value="UniProtKB-UniRule"/>
</dbReference>
<evidence type="ECO:0000313" key="10">
    <source>
        <dbReference type="EMBL" id="MBR8538059.1"/>
    </source>
</evidence>
<dbReference type="HAMAP" id="MF_01008">
    <property type="entry name" value="MraZ"/>
    <property type="match status" value="1"/>
</dbReference>
<reference evidence="10" key="1">
    <citation type="journal article" date="2018" name="Int. J. Syst. Evol. Microbiol.">
        <title>Carboxylicivirga sediminis sp. nov., isolated from coastal sediment.</title>
        <authorList>
            <person name="Wang F.Q."/>
            <person name="Ren L.H."/>
            <person name="Zou R.J."/>
            <person name="Sun Y.Z."/>
            <person name="Liu X.J."/>
            <person name="Jiang F."/>
            <person name="Liu L.J."/>
        </authorList>
    </citation>
    <scope>NUCLEOTIDE SEQUENCE</scope>
    <source>
        <strain evidence="10">JR1</strain>
    </source>
</reference>
<dbReference type="Pfam" id="PF02381">
    <property type="entry name" value="MraZ"/>
    <property type="match status" value="2"/>
</dbReference>
<evidence type="ECO:0000256" key="1">
    <source>
        <dbReference type="ARBA" id="ARBA00013860"/>
    </source>
</evidence>
<evidence type="ECO:0000313" key="11">
    <source>
        <dbReference type="Proteomes" id="UP000679220"/>
    </source>
</evidence>
<dbReference type="PROSITE" id="PS51740">
    <property type="entry name" value="SPOVT_ABRB"/>
    <property type="match status" value="2"/>
</dbReference>
<keyword evidence="2 7" id="KW-0963">Cytoplasm</keyword>
<dbReference type="PANTHER" id="PTHR34701">
    <property type="entry name" value="TRANSCRIPTIONAL REGULATOR MRAZ"/>
    <property type="match status" value="1"/>
</dbReference>
<comment type="subunit">
    <text evidence="7">Forms oligomers.</text>
</comment>
<reference evidence="10" key="2">
    <citation type="submission" date="2021-04" db="EMBL/GenBank/DDBJ databases">
        <authorList>
            <person name="Zhang T."/>
            <person name="Zhang Y."/>
            <person name="Lu D."/>
            <person name="Zuo D."/>
            <person name="Du Z."/>
        </authorList>
    </citation>
    <scope>NUCLEOTIDE SEQUENCE</scope>
    <source>
        <strain evidence="10">JR1</strain>
    </source>
</reference>
<keyword evidence="3" id="KW-0677">Repeat</keyword>
<organism evidence="10 11">
    <name type="scientific">Carboxylicivirga sediminis</name>
    <dbReference type="NCBI Taxonomy" id="2006564"/>
    <lineage>
        <taxon>Bacteria</taxon>
        <taxon>Pseudomonadati</taxon>
        <taxon>Bacteroidota</taxon>
        <taxon>Bacteroidia</taxon>
        <taxon>Marinilabiliales</taxon>
        <taxon>Marinilabiliaceae</taxon>
        <taxon>Carboxylicivirga</taxon>
    </lineage>
</organism>
<dbReference type="InterPro" id="IPR020603">
    <property type="entry name" value="MraZ_dom"/>
</dbReference>
<keyword evidence="8" id="KW-0175">Coiled coil</keyword>
<dbReference type="CDD" id="cd16320">
    <property type="entry name" value="MraZ_N"/>
    <property type="match status" value="1"/>
</dbReference>
<evidence type="ECO:0000256" key="3">
    <source>
        <dbReference type="ARBA" id="ARBA00022737"/>
    </source>
</evidence>
<comment type="similarity">
    <text evidence="7">Belongs to the MraZ family.</text>
</comment>
<keyword evidence="5 7" id="KW-0238">DNA-binding</keyword>
<protein>
    <recommendedName>
        <fullName evidence="1 7">Transcriptional regulator MraZ</fullName>
    </recommendedName>
</protein>
<evidence type="ECO:0000256" key="5">
    <source>
        <dbReference type="ARBA" id="ARBA00023125"/>
    </source>
</evidence>
<feature type="domain" description="SpoVT-AbrB" evidence="9">
    <location>
        <begin position="7"/>
        <end position="54"/>
    </location>
</feature>
<dbReference type="RefSeq" id="WP_212193081.1">
    <property type="nucleotide sequence ID" value="NZ_JAGTAR010000047.1"/>
</dbReference>
<keyword evidence="4 7" id="KW-0805">Transcription regulation</keyword>
<keyword evidence="11" id="KW-1185">Reference proteome</keyword>
<dbReference type="GO" id="GO:2000143">
    <property type="term" value="P:negative regulation of DNA-templated transcription initiation"/>
    <property type="evidence" value="ECO:0007669"/>
    <property type="project" value="TreeGrafter"/>
</dbReference>
<dbReference type="Proteomes" id="UP000679220">
    <property type="component" value="Unassembled WGS sequence"/>
</dbReference>
<proteinExistence type="inferred from homology"/>
<name>A0A941F7R7_9BACT</name>
<dbReference type="GO" id="GO:0009295">
    <property type="term" value="C:nucleoid"/>
    <property type="evidence" value="ECO:0007669"/>
    <property type="project" value="UniProtKB-SubCell"/>
</dbReference>
<dbReference type="GO" id="GO:0000976">
    <property type="term" value="F:transcription cis-regulatory region binding"/>
    <property type="evidence" value="ECO:0007669"/>
    <property type="project" value="TreeGrafter"/>
</dbReference>
<dbReference type="InterPro" id="IPR038619">
    <property type="entry name" value="MraZ_sf"/>
</dbReference>
<evidence type="ECO:0000256" key="6">
    <source>
        <dbReference type="ARBA" id="ARBA00023163"/>
    </source>
</evidence>
<dbReference type="InterPro" id="IPR007159">
    <property type="entry name" value="SpoVT-AbrB_dom"/>
</dbReference>
<dbReference type="CDD" id="cd16321">
    <property type="entry name" value="MraZ_C"/>
    <property type="match status" value="1"/>
</dbReference>
<comment type="subcellular location">
    <subcellularLocation>
        <location evidence="7">Cytoplasm</location>
        <location evidence="7">Nucleoid</location>
    </subcellularLocation>
</comment>
<evidence type="ECO:0000256" key="8">
    <source>
        <dbReference type="SAM" id="Coils"/>
    </source>
</evidence>
<evidence type="ECO:0000256" key="7">
    <source>
        <dbReference type="HAMAP-Rule" id="MF_01008"/>
    </source>
</evidence>
<dbReference type="InterPro" id="IPR037914">
    <property type="entry name" value="SpoVT-AbrB_sf"/>
</dbReference>
<accession>A0A941F7R7</accession>
<dbReference type="AlphaFoldDB" id="A0A941F7R7"/>
<sequence>MITFIGDFVCKPDAKGRVVLPSLFKKVMSEANQSSFVVRKDLFDNCLVLIPQDEWQKEVQLLESKLNSFRQKDKRLKRALYRSTAEVNLDGNGRFLVPKRLMEMVDVNGEVVLLGVGSTIELWSRQQLEEDGLSGDELGELAEELLGGNFGAEEEK</sequence>
<dbReference type="SUPFAM" id="SSF89447">
    <property type="entry name" value="AbrB/MazE/MraZ-like"/>
    <property type="match status" value="1"/>
</dbReference>
<dbReference type="PANTHER" id="PTHR34701:SF1">
    <property type="entry name" value="TRANSCRIPTIONAL REGULATOR MRAZ"/>
    <property type="match status" value="1"/>
</dbReference>
<feature type="domain" description="SpoVT-AbrB" evidence="9">
    <location>
        <begin position="84"/>
        <end position="127"/>
    </location>
</feature>
<dbReference type="InterPro" id="IPR035644">
    <property type="entry name" value="MraZ_C"/>
</dbReference>
<dbReference type="GO" id="GO:0003700">
    <property type="term" value="F:DNA-binding transcription factor activity"/>
    <property type="evidence" value="ECO:0007669"/>
    <property type="project" value="UniProtKB-UniRule"/>
</dbReference>